<evidence type="ECO:0000313" key="2">
    <source>
        <dbReference type="EMBL" id="AEA43500.1"/>
    </source>
</evidence>
<keyword evidence="1" id="KW-0732">Signal</keyword>
<protein>
    <recommendedName>
        <fullName evidence="4">DUF4468 domain-containing protein</fullName>
    </recommendedName>
</protein>
<reference evidence="2 3" key="1">
    <citation type="journal article" date="2011" name="Stand. Genomic Sci.">
        <title>Complete genome sequence of the gliding freshwater bacterium Fluviicola taffensis type strain (RW262).</title>
        <authorList>
            <person name="Woyke T."/>
            <person name="Chertkov O."/>
            <person name="Lapidus A."/>
            <person name="Nolan M."/>
            <person name="Lucas S."/>
            <person name="Del Rio T.G."/>
            <person name="Tice H."/>
            <person name="Cheng J.F."/>
            <person name="Tapia R."/>
            <person name="Han C."/>
            <person name="Goodwin L."/>
            <person name="Pitluck S."/>
            <person name="Liolios K."/>
            <person name="Pagani I."/>
            <person name="Ivanova N."/>
            <person name="Huntemann M."/>
            <person name="Mavromatis K."/>
            <person name="Mikhailova N."/>
            <person name="Pati A."/>
            <person name="Chen A."/>
            <person name="Palaniappan K."/>
            <person name="Land M."/>
            <person name="Hauser L."/>
            <person name="Brambilla E.M."/>
            <person name="Rohde M."/>
            <person name="Mwirichia R."/>
            <person name="Sikorski J."/>
            <person name="Tindall B.J."/>
            <person name="Goker M."/>
            <person name="Bristow J."/>
            <person name="Eisen J.A."/>
            <person name="Markowitz V."/>
            <person name="Hugenholtz P."/>
            <person name="Klenk H.P."/>
            <person name="Kyrpides N.C."/>
        </authorList>
    </citation>
    <scope>NUCLEOTIDE SEQUENCE [LARGE SCALE GENOMIC DNA]</scope>
    <source>
        <strain evidence="3">DSM 16823 / RW262 / RW262</strain>
    </source>
</reference>
<evidence type="ECO:0000313" key="3">
    <source>
        <dbReference type="Proteomes" id="UP000007463"/>
    </source>
</evidence>
<reference evidence="3" key="2">
    <citation type="submission" date="2011-02" db="EMBL/GenBank/DDBJ databases">
        <title>The complete genome of Fluviicola taffensis DSM 16823.</title>
        <authorList>
            <consortium name="US DOE Joint Genome Institute (JGI-PGF)"/>
            <person name="Lucas S."/>
            <person name="Copeland A."/>
            <person name="Lapidus A."/>
            <person name="Bruce D."/>
            <person name="Goodwin L."/>
            <person name="Pitluck S."/>
            <person name="Kyrpides N."/>
            <person name="Mavromatis K."/>
            <person name="Ivanova N."/>
            <person name="Mikhailova N."/>
            <person name="Pagani I."/>
            <person name="Chertkov O."/>
            <person name="Detter J.C."/>
            <person name="Han C."/>
            <person name="Tapia R."/>
            <person name="Land M."/>
            <person name="Hauser L."/>
            <person name="Markowitz V."/>
            <person name="Cheng J.-F."/>
            <person name="Hugenholtz P."/>
            <person name="Woyke T."/>
            <person name="Wu D."/>
            <person name="Tindall B."/>
            <person name="Pomrenke H.G."/>
            <person name="Brambilla E."/>
            <person name="Klenk H.-P."/>
            <person name="Eisen J.A."/>
        </authorList>
    </citation>
    <scope>NUCLEOTIDE SEQUENCE [LARGE SCALE GENOMIC DNA]</scope>
    <source>
        <strain evidence="3">DSM 16823 / RW262 / RW262</strain>
    </source>
</reference>
<organism evidence="2 3">
    <name type="scientific">Fluviicola taffensis (strain DSM 16823 / NCIMB 13979 / RW262)</name>
    <dbReference type="NCBI Taxonomy" id="755732"/>
    <lineage>
        <taxon>Bacteria</taxon>
        <taxon>Pseudomonadati</taxon>
        <taxon>Bacteroidota</taxon>
        <taxon>Flavobacteriia</taxon>
        <taxon>Flavobacteriales</taxon>
        <taxon>Crocinitomicaceae</taxon>
        <taxon>Fluviicola</taxon>
    </lineage>
</organism>
<evidence type="ECO:0008006" key="4">
    <source>
        <dbReference type="Google" id="ProtNLM"/>
    </source>
</evidence>
<dbReference type="EMBL" id="CP002542">
    <property type="protein sequence ID" value="AEA43500.1"/>
    <property type="molecule type" value="Genomic_DNA"/>
</dbReference>
<dbReference type="HOGENOM" id="CLU_114400_0_0_10"/>
<dbReference type="RefSeq" id="WP_013686271.1">
    <property type="nucleotide sequence ID" value="NC_015321.1"/>
</dbReference>
<dbReference type="OrthoDB" id="1151160at2"/>
<dbReference type="STRING" id="755732.Fluta_1506"/>
<evidence type="ECO:0000256" key="1">
    <source>
        <dbReference type="SAM" id="SignalP"/>
    </source>
</evidence>
<feature type="chain" id="PRO_5003279784" description="DUF4468 domain-containing protein" evidence="1">
    <location>
        <begin position="21"/>
        <end position="201"/>
    </location>
</feature>
<dbReference type="Proteomes" id="UP000007463">
    <property type="component" value="Chromosome"/>
</dbReference>
<accession>F2IEH6</accession>
<dbReference type="eggNOG" id="ENOG502ZVU7">
    <property type="taxonomic scope" value="Bacteria"/>
</dbReference>
<gene>
    <name evidence="2" type="ordered locus">Fluta_1506</name>
</gene>
<proteinExistence type="predicted"/>
<feature type="signal peptide" evidence="1">
    <location>
        <begin position="1"/>
        <end position="20"/>
    </location>
</feature>
<sequence length="201" mass="23047" precursor="true">MKRIQLGLLFIAGFSLTSIAQKISTESGDLSFMNGQTELNVKYDFSEFQIGDFSSEAEYKQKKIKELNEKEAGRGDQWENSWERDKKERFPNMFEKLLNKRIKAKIHAAQNNEKAKYTLIVKTIFMEPGFNFGIVRRDAVVTFEYLFVDANDESKTLAKLTHPYVPGSQHSGYDYDPGSRLSESYAKGAKMLAAYILKNIK</sequence>
<dbReference type="AlphaFoldDB" id="F2IEH6"/>
<keyword evidence="3" id="KW-1185">Reference proteome</keyword>
<name>F2IEH6_FLUTR</name>
<dbReference type="KEGG" id="fte:Fluta_1506"/>